<protein>
    <recommendedName>
        <fullName evidence="13">Type I secretion protein TolC</fullName>
    </recommendedName>
</protein>
<dbReference type="GO" id="GO:0015288">
    <property type="term" value="F:porin activity"/>
    <property type="evidence" value="ECO:0007669"/>
    <property type="project" value="TreeGrafter"/>
</dbReference>
<sequence length="518" mass="56207">MSKRLRARLLAAVFSVGAAAAVTPASAETLADAIAQAYANNPTLQAQRATQRALDENYVQARTGWRPTLSLSGQWGYSESRTPSAAVAVVDQNGDGIPDPRQSDGISDFGSSRVQLTFSQPIWTGGRVSAAVTAANADVLQGRENLRRVEAQVLGAVIQAYVDVRRDTEALRIQQENVAVLQRQLQESQARFDVGEVTRTDVAQSQARLAQSQAQLQSTQAQLAISRASYAALVGHNPTELEPEPSLAYLLPGNVDDAFNIAEANSPLLRAQQFAEMASRARVAGARAERMPNVSLNSTLSFAGGSLTPFERELYSRNTTTSVTVQVPLFSGGLVSSRVRQAVERNNADRITIETQRRSVLQSISQFWNQLLASRANIASTDEQVRAARIAAEGTRQEQQVGLRTTLDVLNAEQELRSAQLNQVNARRDEYVAAASVLSTMGRLEAKNLTPSQAQYDPRANFRRLRMTWGWVPWEEPIGVIDRLLTIAPAPAVNARPTEVPIPPGLQPPPSQAATAAR</sequence>
<evidence type="ECO:0000256" key="5">
    <source>
        <dbReference type="ARBA" id="ARBA00022692"/>
    </source>
</evidence>
<dbReference type="InterPro" id="IPR003423">
    <property type="entry name" value="OMP_efflux"/>
</dbReference>
<feature type="chain" id="PRO_5016335400" description="Type I secretion protein TolC" evidence="10">
    <location>
        <begin position="28"/>
        <end position="518"/>
    </location>
</feature>
<dbReference type="NCBIfam" id="TIGR01844">
    <property type="entry name" value="type_I_sec_TolC"/>
    <property type="match status" value="1"/>
</dbReference>
<evidence type="ECO:0000256" key="6">
    <source>
        <dbReference type="ARBA" id="ARBA00023136"/>
    </source>
</evidence>
<dbReference type="PANTHER" id="PTHR30026:SF22">
    <property type="entry name" value="OUTER MEMBRANE EFFLUX PROTEIN"/>
    <property type="match status" value="1"/>
</dbReference>
<reference evidence="12" key="1">
    <citation type="submission" date="2018-05" db="EMBL/GenBank/DDBJ databases">
        <authorList>
            <person name="Li X."/>
        </authorList>
    </citation>
    <scope>NUCLEOTIDE SEQUENCE [LARGE SCALE GENOMIC DNA]</scope>
    <source>
        <strain evidence="12">YIM 73061</strain>
    </source>
</reference>
<dbReference type="Gene3D" id="1.20.1600.10">
    <property type="entry name" value="Outer membrane efflux proteins (OEP)"/>
    <property type="match status" value="1"/>
</dbReference>
<dbReference type="SUPFAM" id="SSF56954">
    <property type="entry name" value="Outer membrane efflux proteins (OEP)"/>
    <property type="match status" value="1"/>
</dbReference>
<evidence type="ECO:0000256" key="3">
    <source>
        <dbReference type="ARBA" id="ARBA00022448"/>
    </source>
</evidence>
<dbReference type="Proteomes" id="UP000249725">
    <property type="component" value="Unassembled WGS sequence"/>
</dbReference>
<proteinExistence type="inferred from homology"/>
<organism evidence="11 12">
    <name type="scientific">Phenylobacterium deserti</name>
    <dbReference type="NCBI Taxonomy" id="1914756"/>
    <lineage>
        <taxon>Bacteria</taxon>
        <taxon>Pseudomonadati</taxon>
        <taxon>Pseudomonadota</taxon>
        <taxon>Alphaproteobacteria</taxon>
        <taxon>Caulobacterales</taxon>
        <taxon>Caulobacteraceae</taxon>
        <taxon>Phenylobacterium</taxon>
    </lineage>
</organism>
<keyword evidence="6" id="KW-0472">Membrane</keyword>
<dbReference type="PANTHER" id="PTHR30026">
    <property type="entry name" value="OUTER MEMBRANE PROTEIN TOLC"/>
    <property type="match status" value="1"/>
</dbReference>
<feature type="coiled-coil region" evidence="8">
    <location>
        <begin position="171"/>
        <end position="222"/>
    </location>
</feature>
<evidence type="ECO:0000256" key="10">
    <source>
        <dbReference type="SAM" id="SignalP"/>
    </source>
</evidence>
<keyword evidence="8" id="KW-0175">Coiled coil</keyword>
<evidence type="ECO:0000256" key="7">
    <source>
        <dbReference type="ARBA" id="ARBA00023237"/>
    </source>
</evidence>
<keyword evidence="10" id="KW-0732">Signal</keyword>
<dbReference type="Pfam" id="PF02321">
    <property type="entry name" value="OEP"/>
    <property type="match status" value="2"/>
</dbReference>
<dbReference type="GO" id="GO:0015562">
    <property type="term" value="F:efflux transmembrane transporter activity"/>
    <property type="evidence" value="ECO:0007669"/>
    <property type="project" value="InterPro"/>
</dbReference>
<evidence type="ECO:0000313" key="12">
    <source>
        <dbReference type="Proteomes" id="UP000249725"/>
    </source>
</evidence>
<keyword evidence="12" id="KW-1185">Reference proteome</keyword>
<dbReference type="EMBL" id="QFYR01000003">
    <property type="protein sequence ID" value="RAK52317.1"/>
    <property type="molecule type" value="Genomic_DNA"/>
</dbReference>
<evidence type="ECO:0000256" key="9">
    <source>
        <dbReference type="SAM" id="MobiDB-lite"/>
    </source>
</evidence>
<dbReference type="GO" id="GO:1990281">
    <property type="term" value="C:efflux pump complex"/>
    <property type="evidence" value="ECO:0007669"/>
    <property type="project" value="TreeGrafter"/>
</dbReference>
<keyword evidence="7" id="KW-0998">Cell outer membrane</keyword>
<gene>
    <name evidence="11" type="ORF">DJ018_14360</name>
</gene>
<dbReference type="GO" id="GO:0009279">
    <property type="term" value="C:cell outer membrane"/>
    <property type="evidence" value="ECO:0007669"/>
    <property type="project" value="UniProtKB-SubCell"/>
</dbReference>
<accession>A0A328ACU0</accession>
<name>A0A328ACU0_9CAUL</name>
<comment type="subcellular location">
    <subcellularLocation>
        <location evidence="1">Cell outer membrane</location>
    </subcellularLocation>
</comment>
<feature type="compositionally biased region" description="Pro residues" evidence="9">
    <location>
        <begin position="500"/>
        <end position="511"/>
    </location>
</feature>
<evidence type="ECO:0000256" key="1">
    <source>
        <dbReference type="ARBA" id="ARBA00004442"/>
    </source>
</evidence>
<dbReference type="InterPro" id="IPR010130">
    <property type="entry name" value="T1SS_OMP_TolC"/>
</dbReference>
<dbReference type="InterPro" id="IPR051906">
    <property type="entry name" value="TolC-like"/>
</dbReference>
<evidence type="ECO:0000256" key="2">
    <source>
        <dbReference type="ARBA" id="ARBA00007613"/>
    </source>
</evidence>
<dbReference type="RefSeq" id="WP_111515641.1">
    <property type="nucleotide sequence ID" value="NZ_QFYR01000003.1"/>
</dbReference>
<keyword evidence="5" id="KW-0812">Transmembrane</keyword>
<evidence type="ECO:0008006" key="13">
    <source>
        <dbReference type="Google" id="ProtNLM"/>
    </source>
</evidence>
<comment type="similarity">
    <text evidence="2">Belongs to the outer membrane factor (OMF) (TC 1.B.17) family.</text>
</comment>
<dbReference type="OrthoDB" id="9789368at2"/>
<feature type="region of interest" description="Disordered" evidence="9">
    <location>
        <begin position="496"/>
        <end position="518"/>
    </location>
</feature>
<evidence type="ECO:0000256" key="4">
    <source>
        <dbReference type="ARBA" id="ARBA00022452"/>
    </source>
</evidence>
<dbReference type="AlphaFoldDB" id="A0A328ACU0"/>
<evidence type="ECO:0000256" key="8">
    <source>
        <dbReference type="SAM" id="Coils"/>
    </source>
</evidence>
<comment type="caution">
    <text evidence="11">The sequence shown here is derived from an EMBL/GenBank/DDBJ whole genome shotgun (WGS) entry which is preliminary data.</text>
</comment>
<evidence type="ECO:0000313" key="11">
    <source>
        <dbReference type="EMBL" id="RAK52317.1"/>
    </source>
</evidence>
<keyword evidence="3" id="KW-0813">Transport</keyword>
<keyword evidence="4" id="KW-1134">Transmembrane beta strand</keyword>
<feature type="signal peptide" evidence="10">
    <location>
        <begin position="1"/>
        <end position="27"/>
    </location>
</feature>